<keyword evidence="3" id="KW-1185">Reference proteome</keyword>
<dbReference type="PANTHER" id="PTHR30441">
    <property type="entry name" value="DUF748 DOMAIN-CONTAINING PROTEIN"/>
    <property type="match status" value="1"/>
</dbReference>
<proteinExistence type="predicted"/>
<dbReference type="RefSeq" id="WP_155307522.1">
    <property type="nucleotide sequence ID" value="NZ_AP021875.1"/>
</dbReference>
<name>A0A5K7ZGN0_9BACT</name>
<evidence type="ECO:0000313" key="2">
    <source>
        <dbReference type="EMBL" id="BBO78941.1"/>
    </source>
</evidence>
<dbReference type="GO" id="GO:0090313">
    <property type="term" value="P:regulation of protein targeting to membrane"/>
    <property type="evidence" value="ECO:0007669"/>
    <property type="project" value="TreeGrafter"/>
</dbReference>
<evidence type="ECO:0000256" key="1">
    <source>
        <dbReference type="SAM" id="MobiDB-lite"/>
    </source>
</evidence>
<dbReference type="Proteomes" id="UP000427769">
    <property type="component" value="Chromosome"/>
</dbReference>
<dbReference type="InterPro" id="IPR052894">
    <property type="entry name" value="AsmA-related"/>
</dbReference>
<gene>
    <name evidence="2" type="ORF">DSCW_63580</name>
</gene>
<accession>A0A5K7ZGN0</accession>
<protein>
    <submittedName>
        <fullName evidence="2">Uncharacterized protein</fullName>
    </submittedName>
</protein>
<dbReference type="OrthoDB" id="9768949at2"/>
<dbReference type="AlphaFoldDB" id="A0A5K7ZGN0"/>
<sequence>MRIRQKLLVVSTVCAGIVIGLLLTSVLATRLMANREVVRSLIVTKTAQATGGGKLSYDHLAVSFFPLPHLRAEVIDLHRPDLFKITASKLSVYPGILSLLQGRVTVRRVVLEAPDIQLAPQPESPTGNLPDPAAPAGKTFTGSAIRTAIGGLFGALSAVDKGTEVQIQRGMLTLAFAEAPDLRFTDIHLFGENDGTALRLNLGCRSTLTGNLDMDFHADVKAGKAGGDIRAAELNLRPLLHYASLPGGIVTENTHAESKVSFSVDAPEMVNSHFSLGFPKLAVMRKNLKLDLVSAEISGKVNYGENGLTLSIDTLQSAQPALRLSAGATVTSVKETNRSEIELHAAAQELDVATASQVTRSIVGDLDEIRTAFDVAREGTLTNATYSARFESGSDGPRLISMKAAGHLTEGRITIPGIEADLERMDGNVLLQDEHVAFKSFSGYFQGAAFQALDAEIDWAAESTLSIASTTVNVQAAPFCDWLLSFEDLASARKSIQSIDGNANLSRLEIQGPLVHPAQWDFTIQGTPEDIQLSTPRLPFGIKLSGGEIVYAPDNKRATDVSIEFLDGSLVVSYEPQGDLLDPESIVCGLEGSLGSEAVNWLTTILPIPKHLQMKPPVDLSGVHIGWSDDRRLSVMGNMKTAGGVEIDSDFSILPQSWNLRRIRFADGRSQATVSGSKRLNGMEIRFRGNLEKETADRLLADNRTLSGRIEGDFHTMIDTRTPLNSSFSGSLAGRGVHILNLTPAPIEVSRFAVAGSGGRLTIEPSEISLCNSQMVVHGSLVRSEDGLKIDLDVDADRLDEELIRMAQTADNKDDNAPKKAAEKSSLRPHGIVRVNANEFSYKDYTWQQVQADVRLNGDSTRIQIDQANLCGIATTGWLVLSPRGLSLHIVPKAEAVSLEETSECLLGKTVRADARYDLSGQLWLPETQNDIIPSLYGDLLFSSENGRIEYSNVLMKIFSVLNIAEVFSGKSDLTEKGYGYAQCYAKAEIKDGRVHFTEILMDGNSLKLTGQGGIDLKKQEVDILLLAAPLKTVDRIVNKLPIINYIAGGSLISIPLRLEGKLNDISVVTMPPSEVGKGLLNIMERVLKAPFKLVEGVESLASEADKDSETAPAKSPSQDH</sequence>
<evidence type="ECO:0000313" key="3">
    <source>
        <dbReference type="Proteomes" id="UP000427769"/>
    </source>
</evidence>
<feature type="region of interest" description="Disordered" evidence="1">
    <location>
        <begin position="1102"/>
        <end position="1121"/>
    </location>
</feature>
<dbReference type="EMBL" id="AP021875">
    <property type="protein sequence ID" value="BBO78941.1"/>
    <property type="molecule type" value="Genomic_DNA"/>
</dbReference>
<organism evidence="2 3">
    <name type="scientific">Desulfosarcina widdelii</name>
    <dbReference type="NCBI Taxonomy" id="947919"/>
    <lineage>
        <taxon>Bacteria</taxon>
        <taxon>Pseudomonadati</taxon>
        <taxon>Thermodesulfobacteriota</taxon>
        <taxon>Desulfobacteria</taxon>
        <taxon>Desulfobacterales</taxon>
        <taxon>Desulfosarcinaceae</taxon>
        <taxon>Desulfosarcina</taxon>
    </lineage>
</organism>
<dbReference type="GO" id="GO:0005886">
    <property type="term" value="C:plasma membrane"/>
    <property type="evidence" value="ECO:0007669"/>
    <property type="project" value="TreeGrafter"/>
</dbReference>
<dbReference type="KEGG" id="dwd:DSCW_63580"/>
<dbReference type="PANTHER" id="PTHR30441:SF4">
    <property type="entry name" value="PROTEIN ASMA"/>
    <property type="match status" value="1"/>
</dbReference>
<reference evidence="2 3" key="1">
    <citation type="submission" date="2019-11" db="EMBL/GenBank/DDBJ databases">
        <title>Comparative genomics of hydrocarbon-degrading Desulfosarcina strains.</title>
        <authorList>
            <person name="Watanabe M."/>
            <person name="Kojima H."/>
            <person name="Fukui M."/>
        </authorList>
    </citation>
    <scope>NUCLEOTIDE SEQUENCE [LARGE SCALE GENOMIC DNA]</scope>
    <source>
        <strain evidence="2 3">PP31</strain>
    </source>
</reference>